<dbReference type="GO" id="GO:0050661">
    <property type="term" value="F:NADP binding"/>
    <property type="evidence" value="ECO:0007669"/>
    <property type="project" value="InterPro"/>
</dbReference>
<proteinExistence type="inferred from homology"/>
<reference evidence="5" key="1">
    <citation type="submission" date="2023-02" db="EMBL/GenBank/DDBJ databases">
        <title>Actinomadura rubrobrunea NBRC 14622.</title>
        <authorList>
            <person name="Ichikawa N."/>
            <person name="Sato H."/>
            <person name="Tonouchi N."/>
        </authorList>
    </citation>
    <scope>NUCLEOTIDE SEQUENCE</scope>
    <source>
        <strain evidence="5">NBRC 14622</strain>
    </source>
</reference>
<keyword evidence="2" id="KW-0560">Oxidoreductase</keyword>
<evidence type="ECO:0000259" key="4">
    <source>
        <dbReference type="Pfam" id="PF21761"/>
    </source>
</evidence>
<dbReference type="Pfam" id="PF03446">
    <property type="entry name" value="NAD_binding_2"/>
    <property type="match status" value="1"/>
</dbReference>
<feature type="domain" description="NADPH-dependent reductive aminase-like C-terminal" evidence="4">
    <location>
        <begin position="167"/>
        <end position="293"/>
    </location>
</feature>
<protein>
    <submittedName>
        <fullName evidence="5">6-phosphogluconate dehydrogenase</fullName>
    </submittedName>
</protein>
<dbReference type="GO" id="GO:0031491">
    <property type="term" value="F:nucleosome binding"/>
    <property type="evidence" value="ECO:0007669"/>
    <property type="project" value="TreeGrafter"/>
</dbReference>
<dbReference type="GO" id="GO:0000785">
    <property type="term" value="C:chromatin"/>
    <property type="evidence" value="ECO:0007669"/>
    <property type="project" value="TreeGrafter"/>
</dbReference>
<evidence type="ECO:0000259" key="3">
    <source>
        <dbReference type="Pfam" id="PF03446"/>
    </source>
</evidence>
<dbReference type="GO" id="GO:0016491">
    <property type="term" value="F:oxidoreductase activity"/>
    <property type="evidence" value="ECO:0007669"/>
    <property type="project" value="UniProtKB-KW"/>
</dbReference>
<dbReference type="EMBL" id="BSRZ01000017">
    <property type="protein sequence ID" value="GLW66747.1"/>
    <property type="molecule type" value="Genomic_DNA"/>
</dbReference>
<dbReference type="PANTHER" id="PTHR43580:SF2">
    <property type="entry name" value="CYTOKINE-LIKE NUCLEAR FACTOR N-PAC"/>
    <property type="match status" value="1"/>
</dbReference>
<organism evidence="5 6">
    <name type="scientific">Actinomadura rubrobrunea</name>
    <dbReference type="NCBI Taxonomy" id="115335"/>
    <lineage>
        <taxon>Bacteria</taxon>
        <taxon>Bacillati</taxon>
        <taxon>Actinomycetota</taxon>
        <taxon>Actinomycetes</taxon>
        <taxon>Streptosporangiales</taxon>
        <taxon>Thermomonosporaceae</taxon>
        <taxon>Actinomadura</taxon>
    </lineage>
</organism>
<dbReference type="GO" id="GO:0003677">
    <property type="term" value="F:DNA binding"/>
    <property type="evidence" value="ECO:0007669"/>
    <property type="project" value="TreeGrafter"/>
</dbReference>
<dbReference type="Proteomes" id="UP001165124">
    <property type="component" value="Unassembled WGS sequence"/>
</dbReference>
<dbReference type="Gene3D" id="3.40.50.720">
    <property type="entry name" value="NAD(P)-binding Rossmann-like Domain"/>
    <property type="match status" value="1"/>
</dbReference>
<evidence type="ECO:0000313" key="5">
    <source>
        <dbReference type="EMBL" id="GLW66747.1"/>
    </source>
</evidence>
<dbReference type="AlphaFoldDB" id="A0A9W6Q1X3"/>
<feature type="domain" description="6-phosphogluconate dehydrogenase NADP-binding" evidence="3">
    <location>
        <begin position="11"/>
        <end position="163"/>
    </location>
</feature>
<gene>
    <name evidence="5" type="ORF">Arub01_49910</name>
</gene>
<dbReference type="InterPro" id="IPR013328">
    <property type="entry name" value="6PGD_dom2"/>
</dbReference>
<dbReference type="InterPro" id="IPR006115">
    <property type="entry name" value="6PGDH_NADP-bd"/>
</dbReference>
<dbReference type="PANTHER" id="PTHR43580">
    <property type="entry name" value="OXIDOREDUCTASE GLYR1-RELATED"/>
    <property type="match status" value="1"/>
</dbReference>
<dbReference type="Pfam" id="PF21761">
    <property type="entry name" value="RedAm-like_C"/>
    <property type="match status" value="1"/>
</dbReference>
<dbReference type="InterPro" id="IPR015815">
    <property type="entry name" value="HIBADH-related"/>
</dbReference>
<name>A0A9W6Q1X3_9ACTN</name>
<dbReference type="Gene3D" id="1.10.1040.10">
    <property type="entry name" value="N-(1-d-carboxylethyl)-l-norvaline Dehydrogenase, domain 2"/>
    <property type="match status" value="1"/>
</dbReference>
<dbReference type="PIRSF" id="PIRSF000103">
    <property type="entry name" value="HIBADH"/>
    <property type="match status" value="1"/>
</dbReference>
<evidence type="ECO:0000313" key="6">
    <source>
        <dbReference type="Proteomes" id="UP001165124"/>
    </source>
</evidence>
<accession>A0A9W6Q1X3</accession>
<sequence length="297" mass="31467">MHATSEQRAPVTVIGLGSMGTALARAFLRAGHPTTVWNRTPEKADGLVAEGAVRAATVAEAASAAELIVICVLDHRAVRAILDAAGDALAGRVVVNLTSSTPEEARQAAARAAERGVRYLDGAIMAVPTMIGSERALIFYGGPEEVYRRLEPTLAAVAGAGAYLGEDVGRPSLFDVALLGLMWTTWAGFIHALALVTGGKVEAAEFLPHARTWFDHVIAPEVPRIAEQVDRRRHPGDGSALAMQAAAIDHLVEAGRALKVDTELPEYLQDRARQAIERGHADDSFASLFEVLSAPTD</sequence>
<keyword evidence="6" id="KW-1185">Reference proteome</keyword>
<dbReference type="RefSeq" id="WP_285564551.1">
    <property type="nucleotide sequence ID" value="NZ_BSRZ01000017.1"/>
</dbReference>
<dbReference type="InterPro" id="IPR048666">
    <property type="entry name" value="RedAm-like_C"/>
</dbReference>
<dbReference type="GO" id="GO:0140673">
    <property type="term" value="P:transcription elongation-coupled chromatin remodeling"/>
    <property type="evidence" value="ECO:0007669"/>
    <property type="project" value="TreeGrafter"/>
</dbReference>
<comment type="caution">
    <text evidence="5">The sequence shown here is derived from an EMBL/GenBank/DDBJ whole genome shotgun (WGS) entry which is preliminary data.</text>
</comment>
<dbReference type="SUPFAM" id="SSF51735">
    <property type="entry name" value="NAD(P)-binding Rossmann-fold domains"/>
    <property type="match status" value="1"/>
</dbReference>
<dbReference type="InterPro" id="IPR036291">
    <property type="entry name" value="NAD(P)-bd_dom_sf"/>
</dbReference>
<dbReference type="InterPro" id="IPR051265">
    <property type="entry name" value="HIBADH-related_NP60_sf"/>
</dbReference>
<comment type="similarity">
    <text evidence="1">Belongs to the HIBADH-related family.</text>
</comment>
<evidence type="ECO:0000256" key="2">
    <source>
        <dbReference type="ARBA" id="ARBA00023002"/>
    </source>
</evidence>
<evidence type="ECO:0000256" key="1">
    <source>
        <dbReference type="ARBA" id="ARBA00009080"/>
    </source>
</evidence>